<keyword evidence="9" id="KW-0533">Nickel</keyword>
<evidence type="ECO:0000259" key="23">
    <source>
        <dbReference type="Pfam" id="PF01937"/>
    </source>
</evidence>
<evidence type="ECO:0000313" key="25">
    <source>
        <dbReference type="Proteomes" id="UP000314983"/>
    </source>
</evidence>
<dbReference type="CDD" id="cd24123">
    <property type="entry name" value="ASKHA_NBD_PanK-II_Pank4"/>
    <property type="match status" value="1"/>
</dbReference>
<evidence type="ECO:0000256" key="20">
    <source>
        <dbReference type="ARBA" id="ARBA00029347"/>
    </source>
</evidence>
<dbReference type="Pfam" id="PF01937">
    <property type="entry name" value="ARMT1-like_dom"/>
    <property type="match status" value="2"/>
</dbReference>
<keyword evidence="7" id="KW-0963">Cytoplasm</keyword>
<dbReference type="GO" id="GO:0004594">
    <property type="term" value="F:pantothenate kinase activity"/>
    <property type="evidence" value="ECO:0007669"/>
    <property type="project" value="TreeGrafter"/>
</dbReference>
<dbReference type="GO" id="GO:0005524">
    <property type="term" value="F:ATP binding"/>
    <property type="evidence" value="ECO:0007669"/>
    <property type="project" value="UniProtKB-KW"/>
</dbReference>
<comment type="similarity">
    <text evidence="4">In the N-terminal section; belongs to the type II pantothenate kinase family.</text>
</comment>
<evidence type="ECO:0000256" key="16">
    <source>
        <dbReference type="ARBA" id="ARBA00023074"/>
    </source>
</evidence>
<sequence>MATYVEAVRGSHSMDKSITLPPDEIFRNLENAKRFAIDIGGSLTKLAYYSTVQHKVAKVRSFDHAAKQESDGEPLYEISVQEEITARLHFIKFENTYIETCLDFIKDHLVNTETKVIKATGGGAYKFKDLIEKKLKLKVDKEDEMSCLIKGCNFVLKNIPHEVFVYAKHGDSEFRFQNTHPDIFPYLLVNIGSGVSIVKVEAEDRFERIGGSSIGGGTFWGLGALLTKTKRFDELLQLASRGQHTSVDMLVKDIYGGAYGCLGLTGDLIASSFGKSATAEKEFSKEDMAKSLLHMISNDIGQLACLYARLHNLSRVYFGGFFIRGHPVTMHTITYSINYFTKVSTRLISVQCDIEGITSMLTAESLPMCFDMLEMDRLERQLVNLPLLQDSSSYIPDTVDLTEDTLAREYWLCCFEEALDGVVKRAIASQKDQPEAAERAEKFRQKYRDKLQTLRHQPFAYGSLTVRSLLDTREHCLNEFNFPDPYSKIKQKENDLALKSYQRVLKTLEELSWEQRQIALVRGLLAGNVFDWGAKAVSEPRPPPCMATPPHPTARGHACGCVAFQVVLASNSGPALNDVTNGELQILTERIAAMDPAIHLSEDRLTLVQSGSSSPCLDLSRLDKVLATVVRERGTDLVVIEGMGRAIHTNYYAALSCESLKLAVIKNSWLADRLGGKIFSVVFKYEVPSIIQGHH</sequence>
<dbReference type="FunFam" id="1.20.1700.10:FF:000001">
    <property type="entry name" value="Pantothenate kinase 4"/>
    <property type="match status" value="1"/>
</dbReference>
<keyword evidence="12" id="KW-0378">Hydrolase</keyword>
<dbReference type="OMA" id="LNEYKYW"/>
<evidence type="ECO:0000256" key="3">
    <source>
        <dbReference type="ARBA" id="ARBA00004496"/>
    </source>
</evidence>
<name>A0A4W4FRF2_ELEEL</name>
<dbReference type="FunFam" id="3.30.420.510:FF:000002">
    <property type="entry name" value="Pantothenate kinase 4"/>
    <property type="match status" value="1"/>
</dbReference>
<dbReference type="Gene3D" id="3.30.420.40">
    <property type="match status" value="1"/>
</dbReference>
<dbReference type="SUPFAM" id="SSF111321">
    <property type="entry name" value="AF1104-like"/>
    <property type="match status" value="1"/>
</dbReference>
<dbReference type="SUPFAM" id="SSF53067">
    <property type="entry name" value="Actin-like ATPase domain"/>
    <property type="match status" value="2"/>
</dbReference>
<keyword evidence="8" id="KW-0597">Phosphoprotein</keyword>
<dbReference type="InterPro" id="IPR036075">
    <property type="entry name" value="ARMT-1-like_metal-bd_sf"/>
</dbReference>
<organism evidence="24 25">
    <name type="scientific">Electrophorus electricus</name>
    <name type="common">Electric eel</name>
    <name type="synonym">Gymnotus electricus</name>
    <dbReference type="NCBI Taxonomy" id="8005"/>
    <lineage>
        <taxon>Eukaryota</taxon>
        <taxon>Metazoa</taxon>
        <taxon>Chordata</taxon>
        <taxon>Craniata</taxon>
        <taxon>Vertebrata</taxon>
        <taxon>Euteleostomi</taxon>
        <taxon>Actinopterygii</taxon>
        <taxon>Neopterygii</taxon>
        <taxon>Teleostei</taxon>
        <taxon>Ostariophysi</taxon>
        <taxon>Gymnotiformes</taxon>
        <taxon>Gymnotoidei</taxon>
        <taxon>Gymnotidae</taxon>
        <taxon>Electrophorus</taxon>
    </lineage>
</organism>
<dbReference type="GO" id="GO:0046872">
    <property type="term" value="F:metal ion binding"/>
    <property type="evidence" value="ECO:0007669"/>
    <property type="project" value="UniProtKB-KW"/>
</dbReference>
<proteinExistence type="inferred from homology"/>
<keyword evidence="17" id="KW-0464">Manganese</keyword>
<evidence type="ECO:0000256" key="15">
    <source>
        <dbReference type="ARBA" id="ARBA00022993"/>
    </source>
</evidence>
<dbReference type="AlphaFoldDB" id="A0A4W4FRF2"/>
<dbReference type="Gene3D" id="1.20.1700.10">
    <property type="entry name" value="AF1104-like"/>
    <property type="match status" value="1"/>
</dbReference>
<evidence type="ECO:0000256" key="6">
    <source>
        <dbReference type="ARBA" id="ARBA00019490"/>
    </source>
</evidence>
<dbReference type="Pfam" id="PF03630">
    <property type="entry name" value="Fumble"/>
    <property type="match status" value="1"/>
</dbReference>
<dbReference type="Ensembl" id="ENSEEET00000027871.2">
    <property type="protein sequence ID" value="ENSEEEP00000027554.2"/>
    <property type="gene ID" value="ENSEEEG00000013280.2"/>
</dbReference>
<reference evidence="24" key="5">
    <citation type="submission" date="2025-09" db="UniProtKB">
        <authorList>
            <consortium name="Ensembl"/>
        </authorList>
    </citation>
    <scope>IDENTIFICATION</scope>
</reference>
<keyword evidence="25" id="KW-1185">Reference proteome</keyword>
<keyword evidence="14" id="KW-0007">Acetylation</keyword>
<evidence type="ECO:0000256" key="7">
    <source>
        <dbReference type="ARBA" id="ARBA00022490"/>
    </source>
</evidence>
<evidence type="ECO:0000256" key="13">
    <source>
        <dbReference type="ARBA" id="ARBA00022840"/>
    </source>
</evidence>
<dbReference type="PANTHER" id="PTHR12280:SF20">
    <property type="entry name" value="4'-PHOSPHOPANTETHEINE PHOSPHATASE"/>
    <property type="match status" value="1"/>
</dbReference>
<comment type="subunit">
    <text evidence="5">Homodimer. Interacts with PKM.</text>
</comment>
<evidence type="ECO:0000256" key="2">
    <source>
        <dbReference type="ARBA" id="ARBA00001967"/>
    </source>
</evidence>
<evidence type="ECO:0000256" key="14">
    <source>
        <dbReference type="ARBA" id="ARBA00022990"/>
    </source>
</evidence>
<feature type="domain" description="Damage-control phosphatase ARMT1-like metal-binding" evidence="23">
    <location>
        <begin position="415"/>
        <end position="536"/>
    </location>
</feature>
<dbReference type="GO" id="GO:0016787">
    <property type="term" value="F:hydrolase activity"/>
    <property type="evidence" value="ECO:0007669"/>
    <property type="project" value="UniProtKB-KW"/>
</dbReference>
<dbReference type="GO" id="GO:0005829">
    <property type="term" value="C:cytosol"/>
    <property type="evidence" value="ECO:0007669"/>
    <property type="project" value="TreeGrafter"/>
</dbReference>
<comment type="catalytic activity">
    <reaction evidence="18">
        <text>(R)-4'-phosphopantetheine + H2O = (R)-pantetheine + phosphate</text>
        <dbReference type="Rhea" id="RHEA:68328"/>
        <dbReference type="ChEBI" id="CHEBI:15377"/>
        <dbReference type="ChEBI" id="CHEBI:16753"/>
        <dbReference type="ChEBI" id="CHEBI:43474"/>
        <dbReference type="ChEBI" id="CHEBI:61723"/>
    </reaction>
    <physiologicalReaction direction="left-to-right" evidence="18">
        <dbReference type="Rhea" id="RHEA:68329"/>
    </physiologicalReaction>
</comment>
<dbReference type="PANTHER" id="PTHR12280">
    <property type="entry name" value="PANTOTHENATE KINASE"/>
    <property type="match status" value="1"/>
</dbReference>
<dbReference type="InterPro" id="IPR002791">
    <property type="entry name" value="ARMT1-like_metal-bd"/>
</dbReference>
<reference evidence="25" key="2">
    <citation type="journal article" date="2017" name="Sci. Adv.">
        <title>A tail of two voltages: Proteomic comparison of the three electric organs of the electric eel.</title>
        <authorList>
            <person name="Traeger L.L."/>
            <person name="Sabat G."/>
            <person name="Barrett-Wilt G.A."/>
            <person name="Wells G.B."/>
            <person name="Sussman M.R."/>
        </authorList>
    </citation>
    <scope>NUCLEOTIDE SEQUENCE [LARGE SCALE GENOMIC DNA]</scope>
</reference>
<gene>
    <name evidence="24" type="primary">PANK4</name>
</gene>
<evidence type="ECO:0000256" key="21">
    <source>
        <dbReference type="ARBA" id="ARBA00032948"/>
    </source>
</evidence>
<comment type="catalytic activity">
    <reaction evidence="20">
        <text>(R)-4'-phospho-S-sulfopantetheine + H2O = (R)-S-sulfopantetheine + phosphate</text>
        <dbReference type="Rhea" id="RHEA:68340"/>
        <dbReference type="ChEBI" id="CHEBI:15377"/>
        <dbReference type="ChEBI" id="CHEBI:43474"/>
        <dbReference type="ChEBI" id="CHEBI:177302"/>
        <dbReference type="ChEBI" id="CHEBI:177303"/>
    </reaction>
    <physiologicalReaction direction="left-to-right" evidence="20">
        <dbReference type="Rhea" id="RHEA:68341"/>
    </physiologicalReaction>
</comment>
<accession>A0A4W4FRF2</accession>
<evidence type="ECO:0000256" key="18">
    <source>
        <dbReference type="ARBA" id="ARBA00029312"/>
    </source>
</evidence>
<dbReference type="GO" id="GO:0015937">
    <property type="term" value="P:coenzyme A biosynthetic process"/>
    <property type="evidence" value="ECO:0007669"/>
    <property type="project" value="UniProtKB-KW"/>
</dbReference>
<dbReference type="NCBIfam" id="TIGR00555">
    <property type="entry name" value="panK_eukar"/>
    <property type="match status" value="1"/>
</dbReference>
<reference evidence="25" key="1">
    <citation type="journal article" date="2014" name="Science">
        <title>Nonhuman genetics. Genomic basis for the convergent evolution of electric organs.</title>
        <authorList>
            <person name="Gallant J.R."/>
            <person name="Traeger L.L."/>
            <person name="Volkening J.D."/>
            <person name="Moffett H."/>
            <person name="Chen P.H."/>
            <person name="Novina C.D."/>
            <person name="Phillips G.N.Jr."/>
            <person name="Anand R."/>
            <person name="Wells G.B."/>
            <person name="Pinch M."/>
            <person name="Guth R."/>
            <person name="Unguez G.A."/>
            <person name="Albert J.S."/>
            <person name="Zakon H.H."/>
            <person name="Samanta M.P."/>
            <person name="Sussman M.R."/>
        </authorList>
    </citation>
    <scope>NUCLEOTIDE SEQUENCE [LARGE SCALE GENOMIC DNA]</scope>
</reference>
<comment type="cofactor">
    <cofactor evidence="2">
        <name>Ni(2+)</name>
        <dbReference type="ChEBI" id="CHEBI:49786"/>
    </cofactor>
</comment>
<dbReference type="Gene3D" id="1.10.285.20">
    <property type="entry name" value="Uncharacterised protein PF01937, DUF89, domain 2"/>
    <property type="match status" value="1"/>
</dbReference>
<dbReference type="FunFam" id="3.30.420.40:FF:000067">
    <property type="entry name" value="Pantothenate kinase 4"/>
    <property type="match status" value="1"/>
</dbReference>
<dbReference type="InterPro" id="IPR004567">
    <property type="entry name" value="Type_II_PanK"/>
</dbReference>
<evidence type="ECO:0000256" key="8">
    <source>
        <dbReference type="ARBA" id="ARBA00022553"/>
    </source>
</evidence>
<dbReference type="InterPro" id="IPR043129">
    <property type="entry name" value="ATPase_NBD"/>
</dbReference>
<reference evidence="24" key="4">
    <citation type="submission" date="2025-08" db="UniProtKB">
        <authorList>
            <consortium name="Ensembl"/>
        </authorList>
    </citation>
    <scope>IDENTIFICATION</scope>
</reference>
<dbReference type="Gene3D" id="3.30.420.510">
    <property type="match status" value="1"/>
</dbReference>
<protein>
    <recommendedName>
        <fullName evidence="6">4'-phosphopantetheine phosphatase</fullName>
    </recommendedName>
    <alternativeName>
        <fullName evidence="21">Inactive pantothenic acid kinase 4</fullName>
    </alternativeName>
</protein>
<dbReference type="STRING" id="8005.ENSEEEP00000027554"/>
<keyword evidence="16" id="KW-0944">Nitration</keyword>
<evidence type="ECO:0000256" key="12">
    <source>
        <dbReference type="ARBA" id="ARBA00022801"/>
    </source>
</evidence>
<keyword evidence="15" id="KW-0173">Coenzyme A biosynthesis</keyword>
<evidence type="ECO:0000256" key="5">
    <source>
        <dbReference type="ARBA" id="ARBA00011388"/>
    </source>
</evidence>
<evidence type="ECO:0000256" key="1">
    <source>
        <dbReference type="ARBA" id="ARBA00001936"/>
    </source>
</evidence>
<evidence type="ECO:0000256" key="10">
    <source>
        <dbReference type="ARBA" id="ARBA00022723"/>
    </source>
</evidence>
<dbReference type="Proteomes" id="UP000314983">
    <property type="component" value="Chromosome 20"/>
</dbReference>
<evidence type="ECO:0000313" key="24">
    <source>
        <dbReference type="Ensembl" id="ENSEEEP00000027554.2"/>
    </source>
</evidence>
<reference evidence="24" key="3">
    <citation type="submission" date="2020-05" db="EMBL/GenBank/DDBJ databases">
        <title>Electrophorus electricus (electric eel) genome, fEleEle1, primary haplotype.</title>
        <authorList>
            <person name="Myers G."/>
            <person name="Meyer A."/>
            <person name="Fedrigo O."/>
            <person name="Formenti G."/>
            <person name="Rhie A."/>
            <person name="Tracey A."/>
            <person name="Sims Y."/>
            <person name="Jarvis E.D."/>
        </authorList>
    </citation>
    <scope>NUCLEOTIDE SEQUENCE [LARGE SCALE GENOMIC DNA]</scope>
</reference>
<comment type="cofactor">
    <cofactor evidence="1">
        <name>Mn(2+)</name>
        <dbReference type="ChEBI" id="CHEBI:29035"/>
    </cofactor>
</comment>
<evidence type="ECO:0000256" key="19">
    <source>
        <dbReference type="ARBA" id="ARBA00029319"/>
    </source>
</evidence>
<keyword evidence="10" id="KW-0479">Metal-binding</keyword>
<keyword evidence="11" id="KW-0547">Nucleotide-binding</keyword>
<evidence type="ECO:0000256" key="17">
    <source>
        <dbReference type="ARBA" id="ARBA00023211"/>
    </source>
</evidence>
<evidence type="ECO:0000256" key="4">
    <source>
        <dbReference type="ARBA" id="ARBA00005538"/>
    </source>
</evidence>
<dbReference type="GO" id="GO:0005634">
    <property type="term" value="C:nucleus"/>
    <property type="evidence" value="ECO:0007669"/>
    <property type="project" value="TreeGrafter"/>
</dbReference>
<comment type="catalytic activity">
    <reaction evidence="19">
        <text>(R)-4'-phosphopantetheine sulfonate + H2O = (R)-pantetheine sulfonate + phosphate</text>
        <dbReference type="Rhea" id="RHEA:68336"/>
        <dbReference type="ChEBI" id="CHEBI:15377"/>
        <dbReference type="ChEBI" id="CHEBI:43474"/>
        <dbReference type="ChEBI" id="CHEBI:177300"/>
        <dbReference type="ChEBI" id="CHEBI:177301"/>
    </reaction>
    <physiologicalReaction direction="left-to-right" evidence="19">
        <dbReference type="Rhea" id="RHEA:68337"/>
    </physiologicalReaction>
</comment>
<dbReference type="InterPro" id="IPR035073">
    <property type="entry name" value="At2g17340_3_helix_bundle"/>
</dbReference>
<evidence type="ECO:0000256" key="11">
    <source>
        <dbReference type="ARBA" id="ARBA00022741"/>
    </source>
</evidence>
<comment type="function">
    <text evidence="22">Phosphatase which shows a preference for 4'-phosphopantetheine and its oxidatively damaged forms (sulfonate or S-sulfonate), providing strong indirect evidence that the phosphatase activity pre-empts damage in the coenzyme A (CoA) pathway. Hydrolyzing excess 4'-phosphopantetheine could constitute a directed overflow mechanism to prevent its oxidation to the S-sulfonate, sulfonate, or other forms. Hydrolyzing 4'-phosphopantetheine sulfonate or S-sulfonate would forestall their conversion to inactive forms of CoA and acyl carrier protein. May play a role in the physiological regulation of CoA intracellular levels.</text>
</comment>
<feature type="domain" description="Damage-control phosphatase ARMT1-like metal-binding" evidence="23">
    <location>
        <begin position="564"/>
        <end position="676"/>
    </location>
</feature>
<evidence type="ECO:0000256" key="9">
    <source>
        <dbReference type="ARBA" id="ARBA00022596"/>
    </source>
</evidence>
<keyword evidence="13" id="KW-0067">ATP-binding</keyword>
<evidence type="ECO:0000256" key="22">
    <source>
        <dbReference type="ARBA" id="ARBA00046055"/>
    </source>
</evidence>
<dbReference type="GeneTree" id="ENSGT00940000158896"/>
<dbReference type="Gene3D" id="3.40.50.10880">
    <property type="entry name" value="Uncharacterised protein PF01937, DUF89, domain 3"/>
    <property type="match status" value="1"/>
</dbReference>
<comment type="subcellular location">
    <subcellularLocation>
        <location evidence="3">Cytoplasm</location>
    </subcellularLocation>
</comment>